<name>A0A0F9M636_9ZZZZ</name>
<proteinExistence type="predicted"/>
<reference evidence="1" key="1">
    <citation type="journal article" date="2015" name="Nature">
        <title>Complex archaea that bridge the gap between prokaryotes and eukaryotes.</title>
        <authorList>
            <person name="Spang A."/>
            <person name="Saw J.H."/>
            <person name="Jorgensen S.L."/>
            <person name="Zaremba-Niedzwiedzka K."/>
            <person name="Martijn J."/>
            <person name="Lind A.E."/>
            <person name="van Eijk R."/>
            <person name="Schleper C."/>
            <person name="Guy L."/>
            <person name="Ettema T.J."/>
        </authorList>
    </citation>
    <scope>NUCLEOTIDE SEQUENCE</scope>
</reference>
<accession>A0A0F9M636</accession>
<dbReference type="AlphaFoldDB" id="A0A0F9M636"/>
<organism evidence="1">
    <name type="scientific">marine sediment metagenome</name>
    <dbReference type="NCBI Taxonomy" id="412755"/>
    <lineage>
        <taxon>unclassified sequences</taxon>
        <taxon>metagenomes</taxon>
        <taxon>ecological metagenomes</taxon>
    </lineage>
</organism>
<protein>
    <submittedName>
        <fullName evidence="1">Uncharacterized protein</fullName>
    </submittedName>
</protein>
<gene>
    <name evidence="1" type="ORF">LCGC14_1498760</name>
</gene>
<comment type="caution">
    <text evidence="1">The sequence shown here is derived from an EMBL/GenBank/DDBJ whole genome shotgun (WGS) entry which is preliminary data.</text>
</comment>
<evidence type="ECO:0000313" key="1">
    <source>
        <dbReference type="EMBL" id="KKM64692.1"/>
    </source>
</evidence>
<sequence>MNLADVIRKYEEELKAHQSGAMMSMAEAAHGEVWCDAILADLRQLQESPYIRWIDYGKAYGQLVRDLEQIGESIVGIQVNFAGSHRYPALCPKGQHLVGDIDADGGGAGEEYLAYVIVTRYRRLLTAEELNE</sequence>
<dbReference type="EMBL" id="LAZR01010851">
    <property type="protein sequence ID" value="KKM64692.1"/>
    <property type="molecule type" value="Genomic_DNA"/>
</dbReference>